<evidence type="ECO:0000256" key="4">
    <source>
        <dbReference type="ARBA" id="ARBA00023002"/>
    </source>
</evidence>
<dbReference type="InterPro" id="IPR036188">
    <property type="entry name" value="FAD/NAD-bd_sf"/>
</dbReference>
<dbReference type="Pfam" id="PF07992">
    <property type="entry name" value="Pyr_redox_2"/>
    <property type="match status" value="1"/>
</dbReference>
<accession>A0A5M3WPB5</accession>
<keyword evidence="8" id="KW-1185">Reference proteome</keyword>
<dbReference type="SUPFAM" id="SSF51905">
    <property type="entry name" value="FAD/NAD(P)-binding domain"/>
    <property type="match status" value="1"/>
</dbReference>
<dbReference type="PANTHER" id="PTHR43557:SF2">
    <property type="entry name" value="RIESKE DOMAIN-CONTAINING PROTEIN-RELATED"/>
    <property type="match status" value="1"/>
</dbReference>
<feature type="domain" description="FAD/NAD(P)-binding" evidence="5">
    <location>
        <begin position="8"/>
        <end position="300"/>
    </location>
</feature>
<dbReference type="InterPro" id="IPR050446">
    <property type="entry name" value="FAD-oxidoreductase/Apoptosis"/>
</dbReference>
<proteinExistence type="predicted"/>
<dbReference type="EMBL" id="BLAE01000013">
    <property type="protein sequence ID" value="GES09071.1"/>
    <property type="molecule type" value="Genomic_DNA"/>
</dbReference>
<dbReference type="GO" id="GO:0005737">
    <property type="term" value="C:cytoplasm"/>
    <property type="evidence" value="ECO:0007669"/>
    <property type="project" value="TreeGrafter"/>
</dbReference>
<dbReference type="InterPro" id="IPR023753">
    <property type="entry name" value="FAD/NAD-binding_dom"/>
</dbReference>
<organism evidence="7 8">
    <name type="scientific">Acrocarpospora macrocephala</name>
    <dbReference type="NCBI Taxonomy" id="150177"/>
    <lineage>
        <taxon>Bacteria</taxon>
        <taxon>Bacillati</taxon>
        <taxon>Actinomycetota</taxon>
        <taxon>Actinomycetes</taxon>
        <taxon>Streptosporangiales</taxon>
        <taxon>Streptosporangiaceae</taxon>
        <taxon>Acrocarpospora</taxon>
    </lineage>
</organism>
<evidence type="ECO:0000313" key="7">
    <source>
        <dbReference type="EMBL" id="GES09071.1"/>
    </source>
</evidence>
<gene>
    <name evidence="7" type="ORF">Amac_026670</name>
</gene>
<dbReference type="GO" id="GO:0016651">
    <property type="term" value="F:oxidoreductase activity, acting on NAD(P)H"/>
    <property type="evidence" value="ECO:0007669"/>
    <property type="project" value="TreeGrafter"/>
</dbReference>
<comment type="cofactor">
    <cofactor evidence="1">
        <name>FAD</name>
        <dbReference type="ChEBI" id="CHEBI:57692"/>
    </cofactor>
</comment>
<dbReference type="SUPFAM" id="SSF55424">
    <property type="entry name" value="FAD/NAD-linked reductases, dimerisation (C-terminal) domain"/>
    <property type="match status" value="1"/>
</dbReference>
<comment type="caution">
    <text evidence="7">The sequence shown here is derived from an EMBL/GenBank/DDBJ whole genome shotgun (WGS) entry which is preliminary data.</text>
</comment>
<protein>
    <submittedName>
        <fullName evidence="7">Ferredoxin reductase</fullName>
    </submittedName>
</protein>
<dbReference type="Proteomes" id="UP000331127">
    <property type="component" value="Unassembled WGS sequence"/>
</dbReference>
<dbReference type="InterPro" id="IPR028202">
    <property type="entry name" value="Reductase_C"/>
</dbReference>
<reference evidence="7 8" key="1">
    <citation type="submission" date="2019-10" db="EMBL/GenBank/DDBJ databases">
        <title>Whole genome shotgun sequence of Acrocarpospora macrocephala NBRC 16266.</title>
        <authorList>
            <person name="Ichikawa N."/>
            <person name="Kimura A."/>
            <person name="Kitahashi Y."/>
            <person name="Komaki H."/>
            <person name="Oguchi A."/>
        </authorList>
    </citation>
    <scope>NUCLEOTIDE SEQUENCE [LARGE SCALE GENOMIC DNA]</scope>
    <source>
        <strain evidence="7 8">NBRC 16266</strain>
    </source>
</reference>
<keyword evidence="2" id="KW-0285">Flavoprotein</keyword>
<evidence type="ECO:0000256" key="2">
    <source>
        <dbReference type="ARBA" id="ARBA00022630"/>
    </source>
</evidence>
<dbReference type="Pfam" id="PF14759">
    <property type="entry name" value="Reductase_C"/>
    <property type="match status" value="1"/>
</dbReference>
<evidence type="ECO:0000259" key="6">
    <source>
        <dbReference type="Pfam" id="PF14759"/>
    </source>
</evidence>
<evidence type="ECO:0000256" key="1">
    <source>
        <dbReference type="ARBA" id="ARBA00001974"/>
    </source>
</evidence>
<dbReference type="Gene3D" id="3.30.390.30">
    <property type="match status" value="1"/>
</dbReference>
<keyword evidence="4" id="KW-0560">Oxidoreductase</keyword>
<evidence type="ECO:0000256" key="3">
    <source>
        <dbReference type="ARBA" id="ARBA00022827"/>
    </source>
</evidence>
<dbReference type="OrthoDB" id="4213189at2"/>
<dbReference type="RefSeq" id="WP_155354633.1">
    <property type="nucleotide sequence ID" value="NZ_BAAAHL010000065.1"/>
</dbReference>
<dbReference type="PANTHER" id="PTHR43557">
    <property type="entry name" value="APOPTOSIS-INDUCING FACTOR 1"/>
    <property type="match status" value="1"/>
</dbReference>
<evidence type="ECO:0000259" key="5">
    <source>
        <dbReference type="Pfam" id="PF07992"/>
    </source>
</evidence>
<evidence type="ECO:0000313" key="8">
    <source>
        <dbReference type="Proteomes" id="UP000331127"/>
    </source>
</evidence>
<keyword evidence="3" id="KW-0274">FAD</keyword>
<feature type="domain" description="Reductase C-terminal" evidence="6">
    <location>
        <begin position="321"/>
        <end position="395"/>
    </location>
</feature>
<dbReference type="PRINTS" id="PR00411">
    <property type="entry name" value="PNDRDTASEI"/>
</dbReference>
<dbReference type="Gene3D" id="3.50.50.60">
    <property type="entry name" value="FAD/NAD(P)-binding domain"/>
    <property type="match status" value="2"/>
</dbReference>
<sequence length="406" mass="42840">MTPPRAAVIAGASAAGLAAADGLRDGGWTGTITVLGEERRPPYDRTMLSKGLLVQPAAQPLPLRTPEQLAERGIDLQVGHAARGLDIDRRLVVTGDGGVLPYDALILATGSRPRTMTTVDGLPLPGLGTVEDLELLRDLVDAARTVTLIGTGFISLEIAAALRARHVQVTVLGADTLPLAGCLGDQVARWLWDQHRTHGVDGHLGRKVISVGGGPGDFLVHLEDGSVHHGDVALAGIGVVPCDEWLIGSGVRRRGGVLCDAAGRTGVPDVWAAGDLARTDGESPGQTLGFGHWTNAVEQGRNVGLNVARGEANAYHGPRTFWTEQYGHTIRSIGTREPGDLDETVEGDVASGEFVVLHHGRDGTWHGVTACRRDRALRGYRRLLLARAPLADAHALARQQLSSPTS</sequence>
<dbReference type="AlphaFoldDB" id="A0A5M3WPB5"/>
<dbReference type="PRINTS" id="PR00368">
    <property type="entry name" value="FADPNR"/>
</dbReference>
<name>A0A5M3WPB5_9ACTN</name>
<dbReference type="InterPro" id="IPR016156">
    <property type="entry name" value="FAD/NAD-linked_Rdtase_dimer_sf"/>
</dbReference>